<dbReference type="InterPro" id="IPR032675">
    <property type="entry name" value="LRR_dom_sf"/>
</dbReference>
<keyword evidence="2" id="KW-1185">Reference proteome</keyword>
<dbReference type="SUPFAM" id="SSF52058">
    <property type="entry name" value="L domain-like"/>
    <property type="match status" value="1"/>
</dbReference>
<evidence type="ECO:0008006" key="3">
    <source>
        <dbReference type="Google" id="ProtNLM"/>
    </source>
</evidence>
<accession>A0A9N9XPA1</accession>
<dbReference type="Gene3D" id="3.80.10.10">
    <property type="entry name" value="Ribonuclease Inhibitor"/>
    <property type="match status" value="1"/>
</dbReference>
<gene>
    <name evidence="1" type="ORF">PHYEVI_LOCUS3159</name>
</gene>
<reference evidence="1" key="1">
    <citation type="submission" date="2022-01" db="EMBL/GenBank/DDBJ databases">
        <authorList>
            <person name="King R."/>
        </authorList>
    </citation>
    <scope>NUCLEOTIDE SEQUENCE</scope>
</reference>
<organism evidence="1 2">
    <name type="scientific">Phyllotreta striolata</name>
    <name type="common">Striped flea beetle</name>
    <name type="synonym">Crioceris striolata</name>
    <dbReference type="NCBI Taxonomy" id="444603"/>
    <lineage>
        <taxon>Eukaryota</taxon>
        <taxon>Metazoa</taxon>
        <taxon>Ecdysozoa</taxon>
        <taxon>Arthropoda</taxon>
        <taxon>Hexapoda</taxon>
        <taxon>Insecta</taxon>
        <taxon>Pterygota</taxon>
        <taxon>Neoptera</taxon>
        <taxon>Endopterygota</taxon>
        <taxon>Coleoptera</taxon>
        <taxon>Polyphaga</taxon>
        <taxon>Cucujiformia</taxon>
        <taxon>Chrysomeloidea</taxon>
        <taxon>Chrysomelidae</taxon>
        <taxon>Galerucinae</taxon>
        <taxon>Alticini</taxon>
        <taxon>Phyllotreta</taxon>
    </lineage>
</organism>
<protein>
    <recommendedName>
        <fullName evidence="3">Leucine-rich melanocyte differentiation-associated protein-like</fullName>
    </recommendedName>
</protein>
<dbReference type="Proteomes" id="UP001153712">
    <property type="component" value="Chromosome 12"/>
</dbReference>
<dbReference type="PANTHER" id="PTHR46282:SF1">
    <property type="entry name" value="LEUCINE-RICH REPEAT-CONTAINING PROTEIN 72-LIKE"/>
    <property type="match status" value="1"/>
</dbReference>
<evidence type="ECO:0000313" key="2">
    <source>
        <dbReference type="Proteomes" id="UP001153712"/>
    </source>
</evidence>
<dbReference type="OrthoDB" id="10251250at2759"/>
<dbReference type="Pfam" id="PF14580">
    <property type="entry name" value="LRR_9"/>
    <property type="match status" value="1"/>
</dbReference>
<sequence length="266" mass="30956">MNNCGSKIDDPNDEELFRVFDLSQWKGLQFDNEIAFPSDEDMVSLGTLILIEKAISQLSICNNSEEDNDVKLQRLSLAHERLHNMPKVLLEQLAPTVRILDISYNEFESLDFLEYFPELTTLICDHNSITSDDFLPHLPKLELLWMNHCKILDLFKWIYQLSLSCPNLKYLSLMSNPGTPFRPGGRNTKEQIQYRLFVISMFPKLVHLDDRSVSNDELKKSRKLYHKHIINILAEKVQQNLPDCVKGFKRKPLEHAAKPQQKNFIV</sequence>
<name>A0A9N9XPA1_PHYSR</name>
<evidence type="ECO:0000313" key="1">
    <source>
        <dbReference type="EMBL" id="CAG9856741.1"/>
    </source>
</evidence>
<dbReference type="InterPro" id="IPR043313">
    <property type="entry name" value="LRMDA"/>
</dbReference>
<dbReference type="AlphaFoldDB" id="A0A9N9XPA1"/>
<dbReference type="EMBL" id="OU900105">
    <property type="protein sequence ID" value="CAG9856741.1"/>
    <property type="molecule type" value="Genomic_DNA"/>
</dbReference>
<proteinExistence type="predicted"/>
<dbReference type="PANTHER" id="PTHR46282">
    <property type="entry name" value="LEUCINE-RICH MELANOCYTE DIFFERENTIATION-ASSOCIATED PROTEIN"/>
    <property type="match status" value="1"/>
</dbReference>